<keyword evidence="3" id="KW-1185">Reference proteome</keyword>
<accession>A0A556PT72</accession>
<dbReference type="RefSeq" id="WP_144087345.1">
    <property type="nucleotide sequence ID" value="NZ_VMHE01000001.1"/>
</dbReference>
<gene>
    <name evidence="2" type="ORF">FPQ13_00520</name>
</gene>
<evidence type="ECO:0000313" key="3">
    <source>
        <dbReference type="Proteomes" id="UP000316425"/>
    </source>
</evidence>
<proteinExistence type="predicted"/>
<keyword evidence="1" id="KW-0472">Membrane</keyword>
<evidence type="ECO:0000313" key="2">
    <source>
        <dbReference type="EMBL" id="TSJ67586.1"/>
    </source>
</evidence>
<evidence type="ECO:0000256" key="1">
    <source>
        <dbReference type="SAM" id="Phobius"/>
    </source>
</evidence>
<organism evidence="2 3">
    <name type="scientific">Allobacillus salarius</name>
    <dbReference type="NCBI Taxonomy" id="1955272"/>
    <lineage>
        <taxon>Bacteria</taxon>
        <taxon>Bacillati</taxon>
        <taxon>Bacillota</taxon>
        <taxon>Bacilli</taxon>
        <taxon>Bacillales</taxon>
        <taxon>Bacillaceae</taxon>
        <taxon>Allobacillus</taxon>
    </lineage>
</organism>
<comment type="caution">
    <text evidence="2">The sequence shown here is derived from an EMBL/GenBank/DDBJ whole genome shotgun (WGS) entry which is preliminary data.</text>
</comment>
<keyword evidence="1" id="KW-0812">Transmembrane</keyword>
<feature type="transmembrane region" description="Helical" evidence="1">
    <location>
        <begin position="51"/>
        <end position="76"/>
    </location>
</feature>
<dbReference type="Proteomes" id="UP000316425">
    <property type="component" value="Unassembled WGS sequence"/>
</dbReference>
<dbReference type="EMBL" id="VMHE01000001">
    <property type="protein sequence ID" value="TSJ67586.1"/>
    <property type="molecule type" value="Genomic_DNA"/>
</dbReference>
<protein>
    <submittedName>
        <fullName evidence="2">Uncharacterized protein</fullName>
    </submittedName>
</protein>
<name>A0A556PT72_9BACI</name>
<dbReference type="AlphaFoldDB" id="A0A556PT72"/>
<sequence>MQDLKMPDELDKQILTTQKNEVMDEVAIPSRRERNTRRNRREQKELKENEFFFSHLFLNVMAIVFILLILSIPFLYL</sequence>
<reference evidence="2 3" key="1">
    <citation type="submission" date="2019-07" db="EMBL/GenBank/DDBJ databases">
        <title>Allobacillus sp. nov. SKP isolated from shrimp paste of Euphausiacea.</title>
        <authorList>
            <person name="Kanchanasin P."/>
            <person name="Tanasupawat S."/>
            <person name="Shi W."/>
            <person name="Wu L."/>
            <person name="Ma J."/>
        </authorList>
    </citation>
    <scope>NUCLEOTIDE SEQUENCE [LARGE SCALE GENOMIC DNA]</scope>
    <source>
        <strain evidence="2 3">SKP4-8</strain>
    </source>
</reference>
<keyword evidence="1" id="KW-1133">Transmembrane helix</keyword>
<dbReference type="OrthoDB" id="9898594at2"/>